<dbReference type="AlphaFoldDB" id="A0A9Q3S0M5"/>
<comment type="caution">
    <text evidence="3">The sequence shown here is derived from an EMBL/GenBank/DDBJ whole genome shotgun (WGS) entry which is preliminary data.</text>
</comment>
<feature type="chain" id="PRO_5040268215" evidence="2">
    <location>
        <begin position="24"/>
        <end position="127"/>
    </location>
</feature>
<evidence type="ECO:0000256" key="2">
    <source>
        <dbReference type="SAM" id="SignalP"/>
    </source>
</evidence>
<protein>
    <submittedName>
        <fullName evidence="3">Uncharacterized protein</fullName>
    </submittedName>
</protein>
<feature type="signal peptide" evidence="2">
    <location>
        <begin position="1"/>
        <end position="23"/>
    </location>
</feature>
<dbReference type="RefSeq" id="WP_222404800.1">
    <property type="nucleotide sequence ID" value="NZ_JAHVKP010000001.1"/>
</dbReference>
<reference evidence="3" key="1">
    <citation type="submission" date="2021-06" db="EMBL/GenBank/DDBJ databases">
        <title>50 bacteria genomes isolated from Dapeng, Shenzhen, China.</title>
        <authorList>
            <person name="Zheng W."/>
            <person name="Yu S."/>
            <person name="Huang Y."/>
        </authorList>
    </citation>
    <scope>NUCLEOTIDE SEQUENCE</scope>
    <source>
        <strain evidence="3">DP4N28-2</strain>
    </source>
</reference>
<keyword evidence="2" id="KW-0732">Signal</keyword>
<evidence type="ECO:0000313" key="4">
    <source>
        <dbReference type="Proteomes" id="UP000824927"/>
    </source>
</evidence>
<dbReference type="Proteomes" id="UP000824927">
    <property type="component" value="Unassembled WGS sequence"/>
</dbReference>
<feature type="region of interest" description="Disordered" evidence="1">
    <location>
        <begin position="19"/>
        <end position="43"/>
    </location>
</feature>
<name>A0A9Q3S0M5_9SPHN</name>
<organism evidence="3 4">
    <name type="scientific">Qipengyuania aquimaris</name>
    <dbReference type="NCBI Taxonomy" id="255984"/>
    <lineage>
        <taxon>Bacteria</taxon>
        <taxon>Pseudomonadati</taxon>
        <taxon>Pseudomonadota</taxon>
        <taxon>Alphaproteobacteria</taxon>
        <taxon>Sphingomonadales</taxon>
        <taxon>Erythrobacteraceae</taxon>
        <taxon>Qipengyuania</taxon>
    </lineage>
</organism>
<sequence length="127" mass="13741">MKTLSLFAFAVLSSGVASGIASAQDAPPPEPHSKLDMPAYEEPASRWETIEEATAEDENCRDRIREVREETGQPELEDDAGESDEPMVIAAVDHRIDGCSVLVMRGNTDDVRPLPNPAGEPKLVPAE</sequence>
<dbReference type="EMBL" id="JAHVKP010000001">
    <property type="protein sequence ID" value="MBY6217782.1"/>
    <property type="molecule type" value="Genomic_DNA"/>
</dbReference>
<evidence type="ECO:0000313" key="3">
    <source>
        <dbReference type="EMBL" id="MBY6217782.1"/>
    </source>
</evidence>
<evidence type="ECO:0000256" key="1">
    <source>
        <dbReference type="SAM" id="MobiDB-lite"/>
    </source>
</evidence>
<proteinExistence type="predicted"/>
<accession>A0A9Q3S0M5</accession>
<gene>
    <name evidence="3" type="ORF">KUV31_05440</name>
</gene>
<feature type="region of interest" description="Disordered" evidence="1">
    <location>
        <begin position="106"/>
        <end position="127"/>
    </location>
</feature>